<dbReference type="InterPro" id="IPR009018">
    <property type="entry name" value="Signal_recog_particle_SRP9/14"/>
</dbReference>
<comment type="function">
    <text evidence="8 10">Component of the signal recognition particle (SRP) complex, a ribonucleoprotein complex that mediates the cotranslational targeting of secretory and membrane proteins to the endoplasmic reticulum (ER). SRP9 together with SRP14 and the Alu portion of the SRP RNA, constitutes the elongation arrest domain of SRP. The complex of SRP9 and SRP14 is required for SRP RNA binding.</text>
</comment>
<dbReference type="AlphaFoldDB" id="A0A1Z5RF49"/>
<comment type="similarity">
    <text evidence="2 10">Belongs to the SRP14 family.</text>
</comment>
<reference evidence="13" key="2">
    <citation type="journal article" date="2018" name="Plant J.">
        <title>The Sorghum bicolor reference genome: improved assembly, gene annotations, a transcriptome atlas, and signatures of genome organization.</title>
        <authorList>
            <person name="McCormick R.F."/>
            <person name="Truong S.K."/>
            <person name="Sreedasyam A."/>
            <person name="Jenkins J."/>
            <person name="Shu S."/>
            <person name="Sims D."/>
            <person name="Kennedy M."/>
            <person name="Amirebrahimi M."/>
            <person name="Weers B.D."/>
            <person name="McKinley B."/>
            <person name="Mattison A."/>
            <person name="Morishige D.T."/>
            <person name="Grimwood J."/>
            <person name="Schmutz J."/>
            <person name="Mullet J.E."/>
        </authorList>
    </citation>
    <scope>NUCLEOTIDE SEQUENCE [LARGE SCALE GENOMIC DNA]</scope>
    <source>
        <strain evidence="13">cv. BTx623</strain>
    </source>
</reference>
<dbReference type="GO" id="GO:0008312">
    <property type="term" value="F:7S RNA binding"/>
    <property type="evidence" value="ECO:0007669"/>
    <property type="project" value="UniProtKB-UniRule"/>
</dbReference>
<dbReference type="STRING" id="4558.A0A1Z5RF49"/>
<dbReference type="GO" id="GO:0005786">
    <property type="term" value="C:signal recognition particle, endoplasmic reticulum targeting"/>
    <property type="evidence" value="ECO:0000318"/>
    <property type="project" value="GO_Central"/>
</dbReference>
<dbReference type="Proteomes" id="UP000000768">
    <property type="component" value="Chromosome 6"/>
</dbReference>
<keyword evidence="4 10" id="KW-0963">Cytoplasm</keyword>
<dbReference type="Gramene" id="OQU82368">
    <property type="protein sequence ID" value="OQU82368"/>
    <property type="gene ID" value="SORBI_3006G220700"/>
</dbReference>
<dbReference type="InterPro" id="IPR003210">
    <property type="entry name" value="Signal_recog_particle_SRP14"/>
</dbReference>
<comment type="subunit">
    <text evidence="9 10">Heterodimer with SRP9; binds RNA as heterodimer. Component of a signal recognition particle (SRP) complex that consists of a 7SL RNA molecule of 300 nucleotides and six protein subunits: SRP72, SRP68, SRP54, SRP19, SRP14 and SRP9.</text>
</comment>
<keyword evidence="13" id="KW-1185">Reference proteome</keyword>
<evidence type="ECO:0000256" key="10">
    <source>
        <dbReference type="RuleBase" id="RU368100"/>
    </source>
</evidence>
<keyword evidence="5 10" id="KW-0694">RNA-binding</keyword>
<dbReference type="FunCoup" id="A0A1Z5RF49">
    <property type="interactions" value="1891"/>
</dbReference>
<dbReference type="Gene3D" id="3.30.720.10">
    <property type="entry name" value="Signal recognition particle alu RNA binding heterodimer, srp9/1"/>
    <property type="match status" value="1"/>
</dbReference>
<evidence type="ECO:0000256" key="2">
    <source>
        <dbReference type="ARBA" id="ARBA00010349"/>
    </source>
</evidence>
<evidence type="ECO:0000256" key="1">
    <source>
        <dbReference type="ARBA" id="ARBA00004496"/>
    </source>
</evidence>
<dbReference type="SUPFAM" id="SSF54762">
    <property type="entry name" value="Signal recognition particle alu RNA binding heterodimer, SRP9/14"/>
    <property type="match status" value="1"/>
</dbReference>
<evidence type="ECO:0000256" key="7">
    <source>
        <dbReference type="ARBA" id="ARBA00023274"/>
    </source>
</evidence>
<organism evidence="12 13">
    <name type="scientific">Sorghum bicolor</name>
    <name type="common">Sorghum</name>
    <name type="synonym">Sorghum vulgare</name>
    <dbReference type="NCBI Taxonomy" id="4558"/>
    <lineage>
        <taxon>Eukaryota</taxon>
        <taxon>Viridiplantae</taxon>
        <taxon>Streptophyta</taxon>
        <taxon>Embryophyta</taxon>
        <taxon>Tracheophyta</taxon>
        <taxon>Spermatophyta</taxon>
        <taxon>Magnoliopsida</taxon>
        <taxon>Liliopsida</taxon>
        <taxon>Poales</taxon>
        <taxon>Poaceae</taxon>
        <taxon>PACMAD clade</taxon>
        <taxon>Panicoideae</taxon>
        <taxon>Andropogonodae</taxon>
        <taxon>Andropogoneae</taxon>
        <taxon>Sorghinae</taxon>
        <taxon>Sorghum</taxon>
    </lineage>
</organism>
<evidence type="ECO:0000256" key="5">
    <source>
        <dbReference type="ARBA" id="ARBA00022884"/>
    </source>
</evidence>
<name>A0A1Z5RF49_SORBI</name>
<evidence type="ECO:0000256" key="6">
    <source>
        <dbReference type="ARBA" id="ARBA00023135"/>
    </source>
</evidence>
<proteinExistence type="inferred from homology"/>
<evidence type="ECO:0000256" key="3">
    <source>
        <dbReference type="ARBA" id="ARBA00017926"/>
    </source>
</evidence>
<dbReference type="FunFam" id="3.30.720.10:FF:000004">
    <property type="entry name" value="Signal recognition particle 14 kDa protein"/>
    <property type="match status" value="1"/>
</dbReference>
<evidence type="ECO:0000313" key="13">
    <source>
        <dbReference type="Proteomes" id="UP000000768"/>
    </source>
</evidence>
<protein>
    <recommendedName>
        <fullName evidence="3 10">Signal recognition particle 14 kDa protein</fullName>
        <shortName evidence="10">SRP14</shortName>
    </recommendedName>
</protein>
<evidence type="ECO:0000313" key="12">
    <source>
        <dbReference type="EMBL" id="OQU82368.1"/>
    </source>
</evidence>
<dbReference type="EMBL" id="CM000765">
    <property type="protein sequence ID" value="OQU82368.1"/>
    <property type="molecule type" value="Genomic_DNA"/>
</dbReference>
<dbReference type="eggNOG" id="KOG1761">
    <property type="taxonomic scope" value="Eukaryota"/>
</dbReference>
<evidence type="ECO:0000256" key="8">
    <source>
        <dbReference type="ARBA" id="ARBA00045462"/>
    </source>
</evidence>
<keyword evidence="7 10" id="KW-0687">Ribonucleoprotein</keyword>
<dbReference type="GO" id="GO:0045047">
    <property type="term" value="P:protein targeting to ER"/>
    <property type="evidence" value="ECO:0000318"/>
    <property type="project" value="GO_Central"/>
</dbReference>
<evidence type="ECO:0000256" key="9">
    <source>
        <dbReference type="ARBA" id="ARBA00046890"/>
    </source>
</evidence>
<dbReference type="PANTHER" id="PTHR12013">
    <property type="entry name" value="SIGNAL RECOGNITION PARTICLE 14 KD PROTEIN"/>
    <property type="match status" value="1"/>
</dbReference>
<gene>
    <name evidence="12" type="ORF">SORBI_3006G220700</name>
</gene>
<sequence>MNGPIFLGPFVSAGLGRTALRLGYIRSPGVLRSSPLSARRLPRYSRRRRRRPTAQIFVGLFSGNEHPKMVVLQPDRFLSDLTSMYERSTEKGSVWVTMKRSTLKSKAQLQKMEKKGQEVEHRCLVRASDGKKSISTSVSLKEYAKFQASYATVLKAHMHALKKRERKDKKKAADAEKAVETAPKKQQKKASSKKSSGSKS</sequence>
<feature type="compositionally biased region" description="Basic and acidic residues" evidence="11">
    <location>
        <begin position="171"/>
        <end position="183"/>
    </location>
</feature>
<dbReference type="OMA" id="EHPKMVV"/>
<keyword evidence="6 10" id="KW-0733">Signal recognition particle</keyword>
<comment type="subcellular location">
    <subcellularLocation>
        <location evidence="1 10">Cytoplasm</location>
    </subcellularLocation>
</comment>
<feature type="region of interest" description="Disordered" evidence="11">
    <location>
        <begin position="160"/>
        <end position="200"/>
    </location>
</feature>
<reference evidence="12 13" key="1">
    <citation type="journal article" date="2009" name="Nature">
        <title>The Sorghum bicolor genome and the diversification of grasses.</title>
        <authorList>
            <person name="Paterson A.H."/>
            <person name="Bowers J.E."/>
            <person name="Bruggmann R."/>
            <person name="Dubchak I."/>
            <person name="Grimwood J."/>
            <person name="Gundlach H."/>
            <person name="Haberer G."/>
            <person name="Hellsten U."/>
            <person name="Mitros T."/>
            <person name="Poliakov A."/>
            <person name="Schmutz J."/>
            <person name="Spannagl M."/>
            <person name="Tang H."/>
            <person name="Wang X."/>
            <person name="Wicker T."/>
            <person name="Bharti A.K."/>
            <person name="Chapman J."/>
            <person name="Feltus F.A."/>
            <person name="Gowik U."/>
            <person name="Grigoriev I.V."/>
            <person name="Lyons E."/>
            <person name="Maher C.A."/>
            <person name="Martis M."/>
            <person name="Narechania A."/>
            <person name="Otillar R.P."/>
            <person name="Penning B.W."/>
            <person name="Salamov A.A."/>
            <person name="Wang Y."/>
            <person name="Zhang L."/>
            <person name="Carpita N.C."/>
            <person name="Freeling M."/>
            <person name="Gingle A.R."/>
            <person name="Hash C.T."/>
            <person name="Keller B."/>
            <person name="Klein P."/>
            <person name="Kresovich S."/>
            <person name="McCann M.C."/>
            <person name="Ming R."/>
            <person name="Peterson D.G."/>
            <person name="Mehboob-ur-Rahman"/>
            <person name="Ware D."/>
            <person name="Westhoff P."/>
            <person name="Mayer K.F."/>
            <person name="Messing J."/>
            <person name="Rokhsar D.S."/>
        </authorList>
    </citation>
    <scope>NUCLEOTIDE SEQUENCE [LARGE SCALE GENOMIC DNA]</scope>
    <source>
        <strain evidence="13">cv. BTx623</strain>
    </source>
</reference>
<dbReference type="Pfam" id="PF02290">
    <property type="entry name" value="SRP14"/>
    <property type="match status" value="1"/>
</dbReference>
<dbReference type="GO" id="GO:0006614">
    <property type="term" value="P:SRP-dependent cotranslational protein targeting to membrane"/>
    <property type="evidence" value="ECO:0007669"/>
    <property type="project" value="UniProtKB-UniRule"/>
</dbReference>
<feature type="compositionally biased region" description="Basic residues" evidence="11">
    <location>
        <begin position="160"/>
        <end position="170"/>
    </location>
</feature>
<evidence type="ECO:0000256" key="11">
    <source>
        <dbReference type="SAM" id="MobiDB-lite"/>
    </source>
</evidence>
<evidence type="ECO:0000256" key="4">
    <source>
        <dbReference type="ARBA" id="ARBA00022490"/>
    </source>
</evidence>
<dbReference type="InParanoid" id="A0A1Z5RF49"/>
<dbReference type="OrthoDB" id="19209at2759"/>
<accession>A0A1Z5RF49</accession>
<dbReference type="GO" id="GO:0030942">
    <property type="term" value="F:endoplasmic reticulum signal peptide binding"/>
    <property type="evidence" value="ECO:0007669"/>
    <property type="project" value="UniProtKB-UniRule"/>
</dbReference>